<dbReference type="PROSITE" id="PS50262">
    <property type="entry name" value="G_PROTEIN_RECEP_F1_2"/>
    <property type="match status" value="1"/>
</dbReference>
<feature type="transmembrane region" description="Helical" evidence="13">
    <location>
        <begin position="147"/>
        <end position="165"/>
    </location>
</feature>
<feature type="transmembrane region" description="Helical" evidence="13">
    <location>
        <begin position="26"/>
        <end position="49"/>
    </location>
</feature>
<name>A0A8C3RYS1_CHESE</name>
<keyword evidence="5 13" id="KW-0552">Olfaction</keyword>
<accession>A0A8C3RYS1</accession>
<dbReference type="SUPFAM" id="SSF81321">
    <property type="entry name" value="Family A G protein-coupled receptor-like"/>
    <property type="match status" value="1"/>
</dbReference>
<feature type="transmembrane region" description="Helical" evidence="13">
    <location>
        <begin position="61"/>
        <end position="83"/>
    </location>
</feature>
<dbReference type="PRINTS" id="PR00237">
    <property type="entry name" value="GPCRRHODOPSN"/>
</dbReference>
<keyword evidence="10" id="KW-0325">Glycoprotein</keyword>
<dbReference type="Gene3D" id="1.20.1070.10">
    <property type="entry name" value="Rhodopsin 7-helix transmembrane proteins"/>
    <property type="match status" value="1"/>
</dbReference>
<protein>
    <recommendedName>
        <fullName evidence="13">Olfactory receptor</fullName>
    </recommendedName>
</protein>
<dbReference type="FunFam" id="1.20.1070.10:FF:000010">
    <property type="entry name" value="Olfactory receptor"/>
    <property type="match status" value="1"/>
</dbReference>
<keyword evidence="8 13" id="KW-0472">Membrane</keyword>
<evidence type="ECO:0000256" key="5">
    <source>
        <dbReference type="ARBA" id="ARBA00022725"/>
    </source>
</evidence>
<keyword evidence="2 13" id="KW-1003">Cell membrane</keyword>
<evidence type="ECO:0000313" key="15">
    <source>
        <dbReference type="Ensembl" id="ENSCSRP00000006609.1"/>
    </source>
</evidence>
<keyword evidence="11 12" id="KW-0807">Transducer</keyword>
<dbReference type="Ensembl" id="ENSCSRT00000006822.1">
    <property type="protein sequence ID" value="ENSCSRP00000006609.1"/>
    <property type="gene ID" value="ENSCSRG00000004934.1"/>
</dbReference>
<evidence type="ECO:0000256" key="3">
    <source>
        <dbReference type="ARBA" id="ARBA00022606"/>
    </source>
</evidence>
<dbReference type="InterPro" id="IPR047132">
    <property type="entry name" value="Olfact_rcpt_6C-like"/>
</dbReference>
<keyword evidence="4 12" id="KW-0812">Transmembrane</keyword>
<dbReference type="Proteomes" id="UP000694403">
    <property type="component" value="Unplaced"/>
</dbReference>
<evidence type="ECO:0000256" key="8">
    <source>
        <dbReference type="ARBA" id="ARBA00023136"/>
    </source>
</evidence>
<dbReference type="InterPro" id="IPR000725">
    <property type="entry name" value="Olfact_rcpt"/>
</dbReference>
<dbReference type="CDD" id="cd15912">
    <property type="entry name" value="7tmA_OR6C-like"/>
    <property type="match status" value="1"/>
</dbReference>
<dbReference type="GO" id="GO:0005886">
    <property type="term" value="C:plasma membrane"/>
    <property type="evidence" value="ECO:0007669"/>
    <property type="project" value="UniProtKB-SubCell"/>
</dbReference>
<evidence type="ECO:0000256" key="7">
    <source>
        <dbReference type="ARBA" id="ARBA00023040"/>
    </source>
</evidence>
<comment type="subcellular location">
    <subcellularLocation>
        <location evidence="1 13">Cell membrane</location>
        <topology evidence="1 13">Multi-pass membrane protein</topology>
    </subcellularLocation>
</comment>
<proteinExistence type="inferred from homology"/>
<comment type="similarity">
    <text evidence="12">Belongs to the G-protein coupled receptor 1 family.</text>
</comment>
<evidence type="ECO:0000256" key="9">
    <source>
        <dbReference type="ARBA" id="ARBA00023170"/>
    </source>
</evidence>
<evidence type="ECO:0000256" key="6">
    <source>
        <dbReference type="ARBA" id="ARBA00022989"/>
    </source>
</evidence>
<dbReference type="PRINTS" id="PR00245">
    <property type="entry name" value="OLFACTORYR"/>
</dbReference>
<keyword evidence="3 13" id="KW-0716">Sensory transduction</keyword>
<dbReference type="AlphaFoldDB" id="A0A8C3RYS1"/>
<keyword evidence="7 12" id="KW-0297">G-protein coupled receptor</keyword>
<dbReference type="InterPro" id="IPR000276">
    <property type="entry name" value="GPCR_Rhodpsn"/>
</dbReference>
<evidence type="ECO:0000256" key="10">
    <source>
        <dbReference type="ARBA" id="ARBA00023180"/>
    </source>
</evidence>
<dbReference type="PROSITE" id="PS00237">
    <property type="entry name" value="G_PROTEIN_RECEP_F1_1"/>
    <property type="match status" value="1"/>
</dbReference>
<feature type="domain" description="G-protein coupled receptors family 1 profile" evidence="14">
    <location>
        <begin position="42"/>
        <end position="297"/>
    </location>
</feature>
<evidence type="ECO:0000259" key="14">
    <source>
        <dbReference type="PROSITE" id="PS50262"/>
    </source>
</evidence>
<feature type="transmembrane region" description="Helical" evidence="13">
    <location>
        <begin position="207"/>
        <end position="232"/>
    </location>
</feature>
<dbReference type="GO" id="GO:0004930">
    <property type="term" value="F:G protein-coupled receptor activity"/>
    <property type="evidence" value="ECO:0007669"/>
    <property type="project" value="UniProtKB-KW"/>
</dbReference>
<sequence length="335" mass="36923">MADARNQTGVSEFILLGFSDHPQVQLILFVAFASAYAAALLGNVSIITVICSQPGLHTPMYFFLVNLSLLDIGCVTSTVPQMLTNLLAQKKAISFQGCLAQMYFFSAFLATELLLLTEYILLAVMSYDRYVAICFPLHYGTIMSRKICILLVICSWIGGFLAVFIPTAMKSGLPFCGPNIINHFFCDSAPLLHLACSDIRLIELVDFLVSASVALGTLLPTVVSYLCILATIMKIPSTKGRIKAFSTCSSHFTIITIGYGTSMFIYVRPSQDHFMSLNKVASLMTTVVTPMLNPFIFSLRNQQVKEALRDSIAKCFPLQRTPGCDLRIVLKNIFD</sequence>
<keyword evidence="9 12" id="KW-0675">Receptor</keyword>
<evidence type="ECO:0000256" key="12">
    <source>
        <dbReference type="RuleBase" id="RU000688"/>
    </source>
</evidence>
<keyword evidence="6 13" id="KW-1133">Transmembrane helix</keyword>
<evidence type="ECO:0000256" key="13">
    <source>
        <dbReference type="RuleBase" id="RU363047"/>
    </source>
</evidence>
<evidence type="ECO:0000256" key="1">
    <source>
        <dbReference type="ARBA" id="ARBA00004651"/>
    </source>
</evidence>
<evidence type="ECO:0000256" key="11">
    <source>
        <dbReference type="ARBA" id="ARBA00023224"/>
    </source>
</evidence>
<feature type="transmembrane region" description="Helical" evidence="13">
    <location>
        <begin position="103"/>
        <end position="127"/>
    </location>
</feature>
<organism evidence="15 16">
    <name type="scientific">Chelydra serpentina</name>
    <name type="common">Snapping turtle</name>
    <name type="synonym">Testudo serpentina</name>
    <dbReference type="NCBI Taxonomy" id="8475"/>
    <lineage>
        <taxon>Eukaryota</taxon>
        <taxon>Metazoa</taxon>
        <taxon>Chordata</taxon>
        <taxon>Craniata</taxon>
        <taxon>Vertebrata</taxon>
        <taxon>Euteleostomi</taxon>
        <taxon>Archelosauria</taxon>
        <taxon>Testudinata</taxon>
        <taxon>Testudines</taxon>
        <taxon>Cryptodira</taxon>
        <taxon>Durocryptodira</taxon>
        <taxon>Americhelydia</taxon>
        <taxon>Chelydroidea</taxon>
        <taxon>Chelydridae</taxon>
        <taxon>Chelydra</taxon>
    </lineage>
</organism>
<dbReference type="Pfam" id="PF13853">
    <property type="entry name" value="7tm_4"/>
    <property type="match status" value="1"/>
</dbReference>
<evidence type="ECO:0000313" key="16">
    <source>
        <dbReference type="Proteomes" id="UP000694403"/>
    </source>
</evidence>
<dbReference type="InterPro" id="IPR017452">
    <property type="entry name" value="GPCR_Rhodpsn_7TM"/>
</dbReference>
<dbReference type="PANTHER" id="PTHR26454:SF18">
    <property type="entry name" value="OLFACTORY RECEPTOR 6C76"/>
    <property type="match status" value="1"/>
</dbReference>
<dbReference type="PANTHER" id="PTHR26454">
    <property type="entry name" value="OLFACTORY RECEPTOR"/>
    <property type="match status" value="1"/>
</dbReference>
<feature type="transmembrane region" description="Helical" evidence="13">
    <location>
        <begin position="280"/>
        <end position="299"/>
    </location>
</feature>
<feature type="transmembrane region" description="Helical" evidence="13">
    <location>
        <begin position="244"/>
        <end position="268"/>
    </location>
</feature>
<evidence type="ECO:0000256" key="4">
    <source>
        <dbReference type="ARBA" id="ARBA00022692"/>
    </source>
</evidence>
<reference evidence="15" key="2">
    <citation type="submission" date="2025-09" db="UniProtKB">
        <authorList>
            <consortium name="Ensembl"/>
        </authorList>
    </citation>
    <scope>IDENTIFICATION</scope>
</reference>
<dbReference type="GO" id="GO:0004984">
    <property type="term" value="F:olfactory receptor activity"/>
    <property type="evidence" value="ECO:0007669"/>
    <property type="project" value="InterPro"/>
</dbReference>
<reference evidence="15" key="1">
    <citation type="submission" date="2025-08" db="UniProtKB">
        <authorList>
            <consortium name="Ensembl"/>
        </authorList>
    </citation>
    <scope>IDENTIFICATION</scope>
</reference>
<evidence type="ECO:0000256" key="2">
    <source>
        <dbReference type="ARBA" id="ARBA00022475"/>
    </source>
</evidence>
<keyword evidence="16" id="KW-1185">Reference proteome</keyword>